<proteinExistence type="predicted"/>
<dbReference type="EMBL" id="WNAF01000001">
    <property type="protein sequence ID" value="MTR75542.1"/>
    <property type="molecule type" value="Genomic_DNA"/>
</dbReference>
<organism evidence="1 2">
    <name type="scientific">Mediterraneibacter faecis</name>
    <dbReference type="NCBI Taxonomy" id="592978"/>
    <lineage>
        <taxon>Bacteria</taxon>
        <taxon>Bacillati</taxon>
        <taxon>Bacillota</taxon>
        <taxon>Clostridia</taxon>
        <taxon>Lachnospirales</taxon>
        <taxon>Lachnospiraceae</taxon>
        <taxon>Mediterraneibacter</taxon>
    </lineage>
</organism>
<accession>A0A844KAA2</accession>
<comment type="caution">
    <text evidence="1">The sequence shown here is derived from an EMBL/GenBank/DDBJ whole genome shotgun (WGS) entry which is preliminary data.</text>
</comment>
<sequence>MIVKQYIVKCCVIDSELYQVYLNELKRLAKEDDVIIDVIARRRFGKEPVEEVAVPGVIKVYQDRFYMENQWNICVKATVIVE</sequence>
<dbReference type="AlphaFoldDB" id="A0A844KAA2"/>
<protein>
    <submittedName>
        <fullName evidence="1">Uncharacterized protein</fullName>
    </submittedName>
</protein>
<dbReference type="Proteomes" id="UP000448177">
    <property type="component" value="Unassembled WGS sequence"/>
</dbReference>
<dbReference type="RefSeq" id="WP_155203327.1">
    <property type="nucleotide sequence ID" value="NZ_JBQHSB010000004.1"/>
</dbReference>
<gene>
    <name evidence="1" type="ORF">GMD21_02350</name>
</gene>
<evidence type="ECO:0000313" key="1">
    <source>
        <dbReference type="EMBL" id="MTR75542.1"/>
    </source>
</evidence>
<reference evidence="1 2" key="1">
    <citation type="journal article" date="2019" name="Nat. Med.">
        <title>A library of human gut bacterial isolates paired with longitudinal multiomics data enables mechanistic microbiome research.</title>
        <authorList>
            <person name="Poyet M."/>
            <person name="Groussin M."/>
            <person name="Gibbons S.M."/>
            <person name="Avila-Pacheco J."/>
            <person name="Jiang X."/>
            <person name="Kearney S.M."/>
            <person name="Perrotta A.R."/>
            <person name="Berdy B."/>
            <person name="Zhao S."/>
            <person name="Lieberman T.D."/>
            <person name="Swanson P.K."/>
            <person name="Smith M."/>
            <person name="Roesemann S."/>
            <person name="Alexander J.E."/>
            <person name="Rich S.A."/>
            <person name="Livny J."/>
            <person name="Vlamakis H."/>
            <person name="Clish C."/>
            <person name="Bullock K."/>
            <person name="Deik A."/>
            <person name="Scott J."/>
            <person name="Pierce K.A."/>
            <person name="Xavier R.J."/>
            <person name="Alm E.J."/>
        </authorList>
    </citation>
    <scope>NUCLEOTIDE SEQUENCE [LARGE SCALE GENOMIC DNA]</scope>
    <source>
        <strain evidence="1 2">BIOML-A1</strain>
    </source>
</reference>
<evidence type="ECO:0000313" key="2">
    <source>
        <dbReference type="Proteomes" id="UP000448177"/>
    </source>
</evidence>
<keyword evidence="2" id="KW-1185">Reference proteome</keyword>
<name>A0A844KAA2_9FIRM</name>